<dbReference type="Proteomes" id="UP001153269">
    <property type="component" value="Unassembled WGS sequence"/>
</dbReference>
<dbReference type="EMBL" id="CADEAL010004156">
    <property type="protein sequence ID" value="CAB1453077.1"/>
    <property type="molecule type" value="Genomic_DNA"/>
</dbReference>
<organism evidence="1 2">
    <name type="scientific">Pleuronectes platessa</name>
    <name type="common">European plaice</name>
    <dbReference type="NCBI Taxonomy" id="8262"/>
    <lineage>
        <taxon>Eukaryota</taxon>
        <taxon>Metazoa</taxon>
        <taxon>Chordata</taxon>
        <taxon>Craniata</taxon>
        <taxon>Vertebrata</taxon>
        <taxon>Euteleostomi</taxon>
        <taxon>Actinopterygii</taxon>
        <taxon>Neopterygii</taxon>
        <taxon>Teleostei</taxon>
        <taxon>Neoteleostei</taxon>
        <taxon>Acanthomorphata</taxon>
        <taxon>Carangaria</taxon>
        <taxon>Pleuronectiformes</taxon>
        <taxon>Pleuronectoidei</taxon>
        <taxon>Pleuronectidae</taxon>
        <taxon>Pleuronectes</taxon>
    </lineage>
</organism>
<name>A0A9N7Z7W5_PLEPL</name>
<keyword evidence="2" id="KW-1185">Reference proteome</keyword>
<accession>A0A9N7Z7W5</accession>
<protein>
    <submittedName>
        <fullName evidence="1">Uncharacterized protein</fullName>
    </submittedName>
</protein>
<proteinExistence type="predicted"/>
<dbReference type="AlphaFoldDB" id="A0A9N7Z7W5"/>
<sequence>MTIITAVPPPGHCAQVVMRMSYVHTSIAEAYICLASMSTALLLTSGRCSSSFLAGVEGTDPDWSGFNSKPPITRKQDMEAHLPLASVSPSLFSPTPPVHICSWPASQHACIVSRNNNGEAILHERTGPSSRVSDPAHSLGETHSVLCARKMVRSRDMPSSPVKLN</sequence>
<comment type="caution">
    <text evidence="1">The sequence shown here is derived from an EMBL/GenBank/DDBJ whole genome shotgun (WGS) entry which is preliminary data.</text>
</comment>
<evidence type="ECO:0000313" key="2">
    <source>
        <dbReference type="Proteomes" id="UP001153269"/>
    </source>
</evidence>
<gene>
    <name evidence="1" type="ORF">PLEPLA_LOCUS40827</name>
</gene>
<evidence type="ECO:0000313" key="1">
    <source>
        <dbReference type="EMBL" id="CAB1453077.1"/>
    </source>
</evidence>
<reference evidence="1" key="1">
    <citation type="submission" date="2020-03" db="EMBL/GenBank/DDBJ databases">
        <authorList>
            <person name="Weist P."/>
        </authorList>
    </citation>
    <scope>NUCLEOTIDE SEQUENCE</scope>
</reference>